<keyword evidence="3" id="KW-1003">Cell membrane</keyword>
<feature type="transmembrane region" description="Helical" evidence="7">
    <location>
        <begin position="151"/>
        <end position="171"/>
    </location>
</feature>
<evidence type="ECO:0000259" key="8">
    <source>
        <dbReference type="PROSITE" id="PS50850"/>
    </source>
</evidence>
<protein>
    <submittedName>
        <fullName evidence="9">Transport protein</fullName>
    </submittedName>
</protein>
<dbReference type="Gene3D" id="1.20.1250.20">
    <property type="entry name" value="MFS general substrate transporter like domains"/>
    <property type="match status" value="1"/>
</dbReference>
<dbReference type="AlphaFoldDB" id="A9I2R5"/>
<feature type="transmembrane region" description="Helical" evidence="7">
    <location>
        <begin position="280"/>
        <end position="300"/>
    </location>
</feature>
<feature type="transmembrane region" description="Helical" evidence="7">
    <location>
        <begin position="470"/>
        <end position="495"/>
    </location>
</feature>
<feature type="transmembrane region" description="Helical" evidence="7">
    <location>
        <begin position="67"/>
        <end position="85"/>
    </location>
</feature>
<feature type="transmembrane region" description="Helical" evidence="7">
    <location>
        <begin position="227"/>
        <end position="246"/>
    </location>
</feature>
<evidence type="ECO:0000256" key="2">
    <source>
        <dbReference type="ARBA" id="ARBA00022448"/>
    </source>
</evidence>
<feature type="transmembrane region" description="Helical" evidence="7">
    <location>
        <begin position="91"/>
        <end position="115"/>
    </location>
</feature>
<keyword evidence="4 7" id="KW-0812">Transmembrane</keyword>
<feature type="transmembrane region" description="Helical" evidence="7">
    <location>
        <begin position="127"/>
        <end position="145"/>
    </location>
</feature>
<keyword evidence="2" id="KW-0813">Transport</keyword>
<evidence type="ECO:0000313" key="10">
    <source>
        <dbReference type="Proteomes" id="UP000001225"/>
    </source>
</evidence>
<keyword evidence="6 7" id="KW-0472">Membrane</keyword>
<dbReference type="SUPFAM" id="SSF103473">
    <property type="entry name" value="MFS general substrate transporter"/>
    <property type="match status" value="1"/>
</dbReference>
<evidence type="ECO:0000256" key="6">
    <source>
        <dbReference type="ARBA" id="ARBA00023136"/>
    </source>
</evidence>
<dbReference type="GO" id="GO:0005886">
    <property type="term" value="C:plasma membrane"/>
    <property type="evidence" value="ECO:0007669"/>
    <property type="project" value="UniProtKB-SubCell"/>
</dbReference>
<evidence type="ECO:0000256" key="5">
    <source>
        <dbReference type="ARBA" id="ARBA00022989"/>
    </source>
</evidence>
<evidence type="ECO:0000256" key="7">
    <source>
        <dbReference type="SAM" id="Phobius"/>
    </source>
</evidence>
<dbReference type="PANTHER" id="PTHR43045">
    <property type="entry name" value="SHIKIMATE TRANSPORTER"/>
    <property type="match status" value="1"/>
</dbReference>
<dbReference type="InterPro" id="IPR005829">
    <property type="entry name" value="Sugar_transporter_CS"/>
</dbReference>
<evidence type="ECO:0000256" key="1">
    <source>
        <dbReference type="ARBA" id="ARBA00004651"/>
    </source>
</evidence>
<feature type="domain" description="Major facilitator superfamily (MFS) profile" evidence="8">
    <location>
        <begin position="55"/>
        <end position="560"/>
    </location>
</feature>
<comment type="subcellular location">
    <subcellularLocation>
        <location evidence="1">Cell membrane</location>
        <topology evidence="1">Multi-pass membrane protein</topology>
    </subcellularLocation>
</comment>
<dbReference type="PROSITE" id="PS00217">
    <property type="entry name" value="SUGAR_TRANSPORT_2"/>
    <property type="match status" value="1"/>
</dbReference>
<dbReference type="PROSITE" id="PS50850">
    <property type="entry name" value="MFS"/>
    <property type="match status" value="1"/>
</dbReference>
<dbReference type="eggNOG" id="COG0477">
    <property type="taxonomic scope" value="Bacteria"/>
</dbReference>
<dbReference type="InterPro" id="IPR020846">
    <property type="entry name" value="MFS_dom"/>
</dbReference>
<accession>A9I2R5</accession>
<gene>
    <name evidence="9" type="ordered locus">Bpet3745</name>
</gene>
<dbReference type="EMBL" id="AM902716">
    <property type="protein sequence ID" value="CAP44088.1"/>
    <property type="molecule type" value="Genomic_DNA"/>
</dbReference>
<dbReference type="InterPro" id="IPR005828">
    <property type="entry name" value="MFS_sugar_transport-like"/>
</dbReference>
<evidence type="ECO:0000256" key="4">
    <source>
        <dbReference type="ARBA" id="ARBA00022692"/>
    </source>
</evidence>
<feature type="transmembrane region" description="Helical" evidence="7">
    <location>
        <begin position="349"/>
        <end position="370"/>
    </location>
</feature>
<evidence type="ECO:0000313" key="9">
    <source>
        <dbReference type="EMBL" id="CAP44088.1"/>
    </source>
</evidence>
<keyword evidence="5 7" id="KW-1133">Transmembrane helix</keyword>
<proteinExistence type="predicted"/>
<name>A9I2R5_BORPD</name>
<dbReference type="FunFam" id="1.20.1250.20:FF:000001">
    <property type="entry name" value="Dicarboxylate MFS transporter"/>
    <property type="match status" value="1"/>
</dbReference>
<organism evidence="9 10">
    <name type="scientific">Bordetella petrii (strain ATCC BAA-461 / DSM 12804 / CCUG 43448 / CIP 107267 / Se-1111R)</name>
    <dbReference type="NCBI Taxonomy" id="340100"/>
    <lineage>
        <taxon>Bacteria</taxon>
        <taxon>Pseudomonadati</taxon>
        <taxon>Pseudomonadota</taxon>
        <taxon>Betaproteobacteria</taxon>
        <taxon>Burkholderiales</taxon>
        <taxon>Alcaligenaceae</taxon>
        <taxon>Bordetella</taxon>
    </lineage>
</organism>
<dbReference type="PROSITE" id="PS00216">
    <property type="entry name" value="SUGAR_TRANSPORT_1"/>
    <property type="match status" value="1"/>
</dbReference>
<feature type="transmembrane region" description="Helical" evidence="7">
    <location>
        <begin position="535"/>
        <end position="556"/>
    </location>
</feature>
<dbReference type="Pfam" id="PF00083">
    <property type="entry name" value="Sugar_tr"/>
    <property type="match status" value="1"/>
</dbReference>
<feature type="transmembrane region" description="Helical" evidence="7">
    <location>
        <begin position="192"/>
        <end position="215"/>
    </location>
</feature>
<evidence type="ECO:0000256" key="3">
    <source>
        <dbReference type="ARBA" id="ARBA00022475"/>
    </source>
</evidence>
<dbReference type="KEGG" id="bpt:Bpet3745"/>
<dbReference type="PANTHER" id="PTHR43045:SF7">
    <property type="entry name" value="MAJOR FACILITATOR SUPERFAMILY TRANSPORTER"/>
    <property type="match status" value="1"/>
</dbReference>
<keyword evidence="10" id="KW-1185">Reference proteome</keyword>
<dbReference type="STRING" id="94624.Bpet3745"/>
<reference evidence="9 10" key="1">
    <citation type="journal article" date="2008" name="BMC Genomics">
        <title>The missing link: Bordetella petrii is endowed with both the metabolic versatility of environmental bacteria and virulence traits of pathogenic Bordetellae.</title>
        <authorList>
            <person name="Gross R."/>
            <person name="Guzman C.A."/>
            <person name="Sebaihia M."/>
            <person name="Martins Dos Santos V.A."/>
            <person name="Pieper D.H."/>
            <person name="Koebnik R."/>
            <person name="Lechner M."/>
            <person name="Bartels D."/>
            <person name="Buhrmester J."/>
            <person name="Choudhuri J.V."/>
            <person name="Ebensen T."/>
            <person name="Gaigalat L."/>
            <person name="Herrmann S."/>
            <person name="Khachane A.N."/>
            <person name="Larisch C."/>
            <person name="Link S."/>
            <person name="Linke B."/>
            <person name="Meyer F."/>
            <person name="Mormann S."/>
            <person name="Nakunst D."/>
            <person name="Rueckert C."/>
            <person name="Schneiker-Bekel S."/>
            <person name="Schulze K."/>
            <person name="Vorhoelter F.J."/>
            <person name="Yevsa T."/>
            <person name="Engle J.T."/>
            <person name="Goldman W.E."/>
            <person name="Puehler A."/>
            <person name="Goebel U.B."/>
            <person name="Goesmann A."/>
            <person name="Bloecker H."/>
            <person name="Kaiser O."/>
            <person name="Martinez-Arias R."/>
        </authorList>
    </citation>
    <scope>NUCLEOTIDE SEQUENCE [LARGE SCALE GENOMIC DNA]</scope>
    <source>
        <strain evidence="10">ATCC BAA-461 / DSM 12804 / CCUG 43448 / CIP 107267 / Se-1111R</strain>
    </source>
</reference>
<sequence>MRETEGQSSRMFGDAPTSAPTNEANLLIGYRVETYSMPGAGVSVQKVARSDEVKVVVGASAGALLEWYDFFLYGALAVVFSPHFFPAESTMSAYLAALGTFGVGFVARPLGAIIFGRFGDKIGRKTTFLITIVMIGSATVGMGLLPTFASIGWWAPILLTLLRVMQGLALGGEYGGAAAYVAEYSEPKRRGLTTGFLQATAALAFLLSLAVVMLSKVFITPSDFADWGWRVPFLSSIVLLAVSGYIRNRLAESPVFQHMKAERRLSKSPLREALLNWENVRVMLIVLFGAQAAAAAIWYTCNFYVLYFLTTTLKIPAGEAYKIIATMLLFSLPLYVIAGWLSDKIGRKWVILTGCGLAVLTIMPLFAALAQAVNPALVSFQESTKIRLVAKNCRSAVFTPTNSDCDRARDFLLKNGLSYTLEQGDQGEGLKVHVGTRELTGFDPKVLLAALIDSGYPRQTELGQINRPRMYALLAILMLWGALAYGPMSALYVELFPARIRYTSINIPYNIGAAIFGGLAPFIATAISIKTGNVYAGLWYPIIVGGIAVVVAMFFMRETKDVDVSL</sequence>
<dbReference type="GO" id="GO:0022857">
    <property type="term" value="F:transmembrane transporter activity"/>
    <property type="evidence" value="ECO:0007669"/>
    <property type="project" value="InterPro"/>
</dbReference>
<dbReference type="Proteomes" id="UP000001225">
    <property type="component" value="Chromosome"/>
</dbReference>
<feature type="transmembrane region" description="Helical" evidence="7">
    <location>
        <begin position="320"/>
        <end position="342"/>
    </location>
</feature>
<dbReference type="InterPro" id="IPR036259">
    <property type="entry name" value="MFS_trans_sf"/>
</dbReference>
<feature type="transmembrane region" description="Helical" evidence="7">
    <location>
        <begin position="507"/>
        <end position="529"/>
    </location>
</feature>